<evidence type="ECO:0008006" key="5">
    <source>
        <dbReference type="Google" id="ProtNLM"/>
    </source>
</evidence>
<dbReference type="InterPro" id="IPR020904">
    <property type="entry name" value="Sc_DH/Rdtase_CS"/>
</dbReference>
<evidence type="ECO:0000256" key="1">
    <source>
        <dbReference type="RuleBase" id="RU000363"/>
    </source>
</evidence>
<proteinExistence type="inferred from homology"/>
<dbReference type="Gene3D" id="3.40.50.720">
    <property type="entry name" value="NAD(P)-binding Rossmann-like Domain"/>
    <property type="match status" value="1"/>
</dbReference>
<dbReference type="InterPro" id="IPR036291">
    <property type="entry name" value="NAD(P)-bd_dom_sf"/>
</dbReference>
<comment type="caution">
    <text evidence="3">The sequence shown here is derived from an EMBL/GenBank/DDBJ whole genome shotgun (WGS) entry which is preliminary data.</text>
</comment>
<dbReference type="PROSITE" id="PS00061">
    <property type="entry name" value="ADH_SHORT"/>
    <property type="match status" value="1"/>
</dbReference>
<keyword evidence="4" id="KW-1185">Reference proteome</keyword>
<feature type="signal peptide" evidence="2">
    <location>
        <begin position="1"/>
        <end position="19"/>
    </location>
</feature>
<evidence type="ECO:0000313" key="3">
    <source>
        <dbReference type="EMBL" id="GFH45974.1"/>
    </source>
</evidence>
<accession>A0AAD3CJL1</accession>
<gene>
    <name evidence="3" type="ORF">CTEN210_02448</name>
</gene>
<feature type="chain" id="PRO_5042081070" description="Dehydrogenase/reductase SDR family member 7" evidence="2">
    <location>
        <begin position="20"/>
        <end position="358"/>
    </location>
</feature>
<comment type="similarity">
    <text evidence="1">Belongs to the short-chain dehydrogenases/reductases (SDR) family.</text>
</comment>
<dbReference type="AlphaFoldDB" id="A0AAD3CJL1"/>
<protein>
    <recommendedName>
        <fullName evidence="5">Dehydrogenase/reductase SDR family member 7</fullName>
    </recommendedName>
</protein>
<dbReference type="PANTHER" id="PTHR44269:SF1">
    <property type="entry name" value="DEHYDROGENASE_REDUCTASE SDR FAMILY MEMBER 7"/>
    <property type="match status" value="1"/>
</dbReference>
<dbReference type="PRINTS" id="PR00080">
    <property type="entry name" value="SDRFAMILY"/>
</dbReference>
<dbReference type="InterPro" id="IPR053011">
    <property type="entry name" value="SDR_family_member_7"/>
</dbReference>
<dbReference type="PRINTS" id="PR00081">
    <property type="entry name" value="GDHRDH"/>
</dbReference>
<evidence type="ECO:0000256" key="2">
    <source>
        <dbReference type="SAM" id="SignalP"/>
    </source>
</evidence>
<dbReference type="Pfam" id="PF00106">
    <property type="entry name" value="adh_short"/>
    <property type="match status" value="1"/>
</dbReference>
<evidence type="ECO:0000313" key="4">
    <source>
        <dbReference type="Proteomes" id="UP001054902"/>
    </source>
</evidence>
<dbReference type="SUPFAM" id="SSF51735">
    <property type="entry name" value="NAD(P)-binding Rossmann-fold domains"/>
    <property type="match status" value="1"/>
</dbReference>
<dbReference type="EMBL" id="BLLK01000022">
    <property type="protein sequence ID" value="GFH45974.1"/>
    <property type="molecule type" value="Genomic_DNA"/>
</dbReference>
<dbReference type="PANTHER" id="PTHR44269">
    <property type="entry name" value="DEHYDROGENASE/REDUCTASE SDR FAMILY MEMBER 7-RELATED"/>
    <property type="match status" value="1"/>
</dbReference>
<sequence length="358" mass="39177">MIAFPFVFILAAALVVPDANLSLYLFDKVFAKKAASSLEGKRIWITGASSGIGAELAKQLHGHGANIIISGRRQEELQKVQSACKQNKNPQGKFDQHISILPFDVTDSDENLSLVVKQALSYYDGLDILILNAGAGQRSLSLDESYDTTRKLMDINCIGPVRLALETMKQGKWETSKDSQNKGHIIATSSVAAKMALPLAASYSSSKFALHGFFTSLRSECSEWLRIDLPCPGPIATSFQDNVLTESKTGNDGENDSSSSAEVSMSPARCAKLIISGMVGPTFLMQETWISKQPTLAFLYINQFFPKLNNFLLGIVGSLRIKAFRAGLPLYEVKSWIKAAKMDKEKKKDAVDNSKIEL</sequence>
<dbReference type="InterPro" id="IPR002347">
    <property type="entry name" value="SDR_fam"/>
</dbReference>
<dbReference type="Proteomes" id="UP001054902">
    <property type="component" value="Unassembled WGS sequence"/>
</dbReference>
<name>A0AAD3CJL1_9STRA</name>
<organism evidence="3 4">
    <name type="scientific">Chaetoceros tenuissimus</name>
    <dbReference type="NCBI Taxonomy" id="426638"/>
    <lineage>
        <taxon>Eukaryota</taxon>
        <taxon>Sar</taxon>
        <taxon>Stramenopiles</taxon>
        <taxon>Ochrophyta</taxon>
        <taxon>Bacillariophyta</taxon>
        <taxon>Coscinodiscophyceae</taxon>
        <taxon>Chaetocerotophycidae</taxon>
        <taxon>Chaetocerotales</taxon>
        <taxon>Chaetocerotaceae</taxon>
        <taxon>Chaetoceros</taxon>
    </lineage>
</organism>
<reference evidence="3 4" key="1">
    <citation type="journal article" date="2021" name="Sci. Rep.">
        <title>The genome of the diatom Chaetoceros tenuissimus carries an ancient integrated fragment of an extant virus.</title>
        <authorList>
            <person name="Hongo Y."/>
            <person name="Kimura K."/>
            <person name="Takaki Y."/>
            <person name="Yoshida Y."/>
            <person name="Baba S."/>
            <person name="Kobayashi G."/>
            <person name="Nagasaki K."/>
            <person name="Hano T."/>
            <person name="Tomaru Y."/>
        </authorList>
    </citation>
    <scope>NUCLEOTIDE SEQUENCE [LARGE SCALE GENOMIC DNA]</scope>
    <source>
        <strain evidence="3 4">NIES-3715</strain>
    </source>
</reference>
<keyword evidence="2" id="KW-0732">Signal</keyword>